<dbReference type="InterPro" id="IPR002201">
    <property type="entry name" value="Glyco_trans_9"/>
</dbReference>
<dbReference type="RefSeq" id="WP_128785097.1">
    <property type="nucleotide sequence ID" value="NZ_JAKJSG010000013.1"/>
</dbReference>
<dbReference type="GO" id="GO:0009244">
    <property type="term" value="P:lipopolysaccharide core region biosynthetic process"/>
    <property type="evidence" value="ECO:0007669"/>
    <property type="project" value="TreeGrafter"/>
</dbReference>
<comment type="catalytic activity">
    <reaction evidence="5">
        <text>an L-alpha-D-Hep-(1-&gt;5)-[alpha-Kdo-(2-&gt;4)]-alpha-Kdo-(2-&gt;6)-lipid A + ADP-L-glycero-beta-D-manno-heptose = an L-alpha-D-Hep-(1-&gt;3)-L-alpha-D-Hep-(1-&gt;5)-[alpha-Kdo-(2-&gt;4)]-alpha-Kdo-(2-&gt;6)-lipid A + ADP + H(+)</text>
        <dbReference type="Rhea" id="RHEA:74071"/>
        <dbReference type="ChEBI" id="CHEBI:15378"/>
        <dbReference type="ChEBI" id="CHEBI:61506"/>
        <dbReference type="ChEBI" id="CHEBI:193068"/>
        <dbReference type="ChEBI" id="CHEBI:193069"/>
        <dbReference type="ChEBI" id="CHEBI:456216"/>
        <dbReference type="EC" id="2.4.99.24"/>
    </reaction>
</comment>
<dbReference type="GO" id="GO:0005829">
    <property type="term" value="C:cytosol"/>
    <property type="evidence" value="ECO:0007669"/>
    <property type="project" value="TreeGrafter"/>
</dbReference>
<evidence type="ECO:0000313" key="6">
    <source>
        <dbReference type="EMBL" id="RWX54372.1"/>
    </source>
</evidence>
<dbReference type="Gene3D" id="3.40.50.2000">
    <property type="entry name" value="Glycogen Phosphorylase B"/>
    <property type="match status" value="2"/>
</dbReference>
<dbReference type="OrthoDB" id="9797795at2"/>
<accession>A0A3S3QRJ7</accession>
<dbReference type="PANTHER" id="PTHR30160:SF7">
    <property type="entry name" value="ADP-HEPTOSE--LPS HEPTOSYLTRANSFERASE 2"/>
    <property type="match status" value="1"/>
</dbReference>
<dbReference type="EMBL" id="RJLM01000007">
    <property type="protein sequence ID" value="RWX54372.1"/>
    <property type="molecule type" value="Genomic_DNA"/>
</dbReference>
<reference evidence="6 7" key="1">
    <citation type="submission" date="2018-11" db="EMBL/GenBank/DDBJ databases">
        <title>Photobacterium sp. BEI247 sp. nov., a marine bacterium isolated from Yongle Blue Hole in the South China Sea.</title>
        <authorList>
            <person name="Wang X."/>
        </authorList>
    </citation>
    <scope>NUCLEOTIDE SEQUENCE [LARGE SCALE GENOMIC DNA]</scope>
    <source>
        <strain evidence="7">BEI247</strain>
    </source>
</reference>
<dbReference type="FunFam" id="3.40.50.2000:FF:000023">
    <property type="entry name" value="ADP-heptose--LPS heptosyltransferase II"/>
    <property type="match status" value="1"/>
</dbReference>
<proteinExistence type="inferred from homology"/>
<dbReference type="PANTHER" id="PTHR30160">
    <property type="entry name" value="TETRAACYLDISACCHARIDE 4'-KINASE-RELATED"/>
    <property type="match status" value="1"/>
</dbReference>
<keyword evidence="7" id="KW-1185">Reference proteome</keyword>
<evidence type="ECO:0000256" key="4">
    <source>
        <dbReference type="ARBA" id="ARBA00044042"/>
    </source>
</evidence>
<gene>
    <name evidence="6" type="primary">waaF</name>
    <name evidence="6" type="ORF">EDI28_17250</name>
</gene>
<dbReference type="CDD" id="cd03789">
    <property type="entry name" value="GT9_LPS_heptosyltransferase"/>
    <property type="match status" value="1"/>
</dbReference>
<comment type="caution">
    <text evidence="6">The sequence shown here is derived from an EMBL/GenBank/DDBJ whole genome shotgun (WGS) entry which is preliminary data.</text>
</comment>
<keyword evidence="1" id="KW-0328">Glycosyltransferase</keyword>
<dbReference type="SUPFAM" id="SSF53756">
    <property type="entry name" value="UDP-Glycosyltransferase/glycogen phosphorylase"/>
    <property type="match status" value="1"/>
</dbReference>
<evidence type="ECO:0000256" key="5">
    <source>
        <dbReference type="ARBA" id="ARBA00047503"/>
    </source>
</evidence>
<evidence type="ECO:0000313" key="7">
    <source>
        <dbReference type="Proteomes" id="UP000287563"/>
    </source>
</evidence>
<sequence>MKILIIGPSWVGDMVMSQSLYISLKQQHPDATIDVMAPAWCRPILERMPEVDNAIEMPIGHGEFNLKGRYKIGKALREEQYTHAFVLPNSAKSALIPLFARIPSRTGWKGESRYGLLNDIRTNKKSFGLMVERYCALAYEKHAMHDSSSLSAIPHPKLTVKSESQLHSIKTLGLNQQRPIIGMCPGAEFGPAKRWPDKYFAQVATEAIQKGYQVWLFGSNKDQAVTEDIQQQITPELRQHCFNLAGQTQLVEAVDLLASCEIVISNDSGLMHIAAAVGTKIIAVYGSTSPDYTPPLSQQVEIVHTDISCRPCFKRECPYGHLKCLNDLPPSRVIEAVEKLSS</sequence>
<dbReference type="EC" id="2.4.99.24" evidence="4"/>
<dbReference type="Pfam" id="PF01075">
    <property type="entry name" value="Glyco_transf_9"/>
    <property type="match status" value="1"/>
</dbReference>
<evidence type="ECO:0000256" key="3">
    <source>
        <dbReference type="ARBA" id="ARBA00043995"/>
    </source>
</evidence>
<evidence type="ECO:0000256" key="2">
    <source>
        <dbReference type="ARBA" id="ARBA00022679"/>
    </source>
</evidence>
<dbReference type="NCBIfam" id="TIGR02195">
    <property type="entry name" value="heptsyl_trn_II"/>
    <property type="match status" value="1"/>
</dbReference>
<dbReference type="InterPro" id="IPR051199">
    <property type="entry name" value="LPS_LOS_Heptosyltrfase"/>
</dbReference>
<dbReference type="FunFam" id="3.40.50.2000:FF:000022">
    <property type="entry name" value="ADP-heptose--LPS heptosyltransferase II"/>
    <property type="match status" value="1"/>
</dbReference>
<dbReference type="AlphaFoldDB" id="A0A3S3QRJ7"/>
<protein>
    <recommendedName>
        <fullName evidence="4">lipopolysaccharide heptosyltransferase II</fullName>
        <ecNumber evidence="4">2.4.99.24</ecNumber>
    </recommendedName>
</protein>
<name>A0A3S3QRJ7_9GAMM</name>
<keyword evidence="2 6" id="KW-0808">Transferase</keyword>
<organism evidence="6 7">
    <name type="scientific">Photobacterium chitinilyticum</name>
    <dbReference type="NCBI Taxonomy" id="2485123"/>
    <lineage>
        <taxon>Bacteria</taxon>
        <taxon>Pseudomonadati</taxon>
        <taxon>Pseudomonadota</taxon>
        <taxon>Gammaproteobacteria</taxon>
        <taxon>Vibrionales</taxon>
        <taxon>Vibrionaceae</taxon>
        <taxon>Photobacterium</taxon>
    </lineage>
</organism>
<dbReference type="InterPro" id="IPR011910">
    <property type="entry name" value="RfaF"/>
</dbReference>
<comment type="similarity">
    <text evidence="3">Belongs to the glycosyltransferase 9 family.</text>
</comment>
<dbReference type="Proteomes" id="UP000287563">
    <property type="component" value="Unassembled WGS sequence"/>
</dbReference>
<dbReference type="GO" id="GO:0008713">
    <property type="term" value="F:ADP-heptose-lipopolysaccharide heptosyltransferase activity"/>
    <property type="evidence" value="ECO:0007669"/>
    <property type="project" value="UniProtKB-EC"/>
</dbReference>
<evidence type="ECO:0000256" key="1">
    <source>
        <dbReference type="ARBA" id="ARBA00022676"/>
    </source>
</evidence>